<evidence type="ECO:0000256" key="2">
    <source>
        <dbReference type="ARBA" id="ARBA00005297"/>
    </source>
</evidence>
<reference evidence="8" key="1">
    <citation type="journal article" date="2019" name="Int. J. Syst. Evol. Microbiol.">
        <title>The Global Catalogue of Microorganisms (GCM) 10K type strain sequencing project: providing services to taxonomists for standard genome sequencing and annotation.</title>
        <authorList>
            <consortium name="The Broad Institute Genomics Platform"/>
            <consortium name="The Broad Institute Genome Sequencing Center for Infectious Disease"/>
            <person name="Wu L."/>
            <person name="Ma J."/>
        </authorList>
    </citation>
    <scope>NUCLEOTIDE SEQUENCE [LARGE SCALE GENOMIC DNA]</scope>
    <source>
        <strain evidence="8">CGMCC 1.12286</strain>
    </source>
</reference>
<dbReference type="EMBL" id="JBHUCX010000002">
    <property type="protein sequence ID" value="MFD1673199.1"/>
    <property type="molecule type" value="Genomic_DNA"/>
</dbReference>
<comment type="caution">
    <text evidence="7">The sequence shown here is derived from an EMBL/GenBank/DDBJ whole genome shotgun (WGS) entry which is preliminary data.</text>
</comment>
<name>A0ABW4JA30_9BACL</name>
<evidence type="ECO:0000256" key="1">
    <source>
        <dbReference type="ARBA" id="ARBA00000799"/>
    </source>
</evidence>
<dbReference type="InterPro" id="IPR015890">
    <property type="entry name" value="Chorismate_C"/>
</dbReference>
<dbReference type="Gene3D" id="3.60.120.10">
    <property type="entry name" value="Anthranilate synthase"/>
    <property type="match status" value="1"/>
</dbReference>
<evidence type="ECO:0000313" key="7">
    <source>
        <dbReference type="EMBL" id="MFD1673199.1"/>
    </source>
</evidence>
<evidence type="ECO:0000256" key="4">
    <source>
        <dbReference type="ARBA" id="ARBA00023235"/>
    </source>
</evidence>
<protein>
    <recommendedName>
        <fullName evidence="3">isochorismate synthase</fullName>
        <ecNumber evidence="3">5.4.4.2</ecNumber>
    </recommendedName>
    <alternativeName>
        <fullName evidence="5">Isochorismate mutase</fullName>
    </alternativeName>
</protein>
<dbReference type="SUPFAM" id="SSF56322">
    <property type="entry name" value="ADC synthase"/>
    <property type="match status" value="1"/>
</dbReference>
<proteinExistence type="inferred from homology"/>
<accession>A0ABW4JA30</accession>
<gene>
    <name evidence="7" type="ORF">ACFSB2_00495</name>
</gene>
<dbReference type="NCBIfam" id="TIGR00543">
    <property type="entry name" value="isochor_syn"/>
    <property type="match status" value="1"/>
</dbReference>
<keyword evidence="4" id="KW-0413">Isomerase</keyword>
<organism evidence="7 8">
    <name type="scientific">Alicyclobacillus fodiniaquatilis</name>
    <dbReference type="NCBI Taxonomy" id="1661150"/>
    <lineage>
        <taxon>Bacteria</taxon>
        <taxon>Bacillati</taxon>
        <taxon>Bacillota</taxon>
        <taxon>Bacilli</taxon>
        <taxon>Bacillales</taxon>
        <taxon>Alicyclobacillaceae</taxon>
        <taxon>Alicyclobacillus</taxon>
    </lineage>
</organism>
<evidence type="ECO:0000313" key="8">
    <source>
        <dbReference type="Proteomes" id="UP001597079"/>
    </source>
</evidence>
<dbReference type="InterPro" id="IPR004561">
    <property type="entry name" value="IsoChor_synthase"/>
</dbReference>
<dbReference type="EC" id="5.4.4.2" evidence="3"/>
<sequence>MIEDAQMIVDAVVSAWGSAQAAEGLPGWCAVRCELPTSRSLTRFLDWQARQPIAFFAHPETGEQMLGFGAAQVIAGDGADVEGETHRQLREMSIAADLRWFGGFAFDPTTSLTGIWSGWPQAIWFLPKLTLVREADTAEVRLIYLDHVGQSPSEVKRALCALFATDASDAVSHTAGGTAVADAMENGLVHDLSAWQTYLEQSLKEIDEGRLAKVVIARQQPQRVETTLMETMDRLISGYRDSHAFAMHWHKLWFLGASPEQLVRAESGTLAVDCLAGSMARGRTLHEDEALAAALFASEKNRNEHQAVVQFVTDRLKLISQEIEWPDVPTVKRLANVQHLFTPVRAKLNDGKHILDAVSLLHPTPAVGGVPRADALSFIRTHEGWERGYYAGAFGFMDGAGDGVLTVTLRSAAVRYPTAMLFAGCGIVAGSNVDEEWKETQMKLLPMRMAFQQGGDTNVQ</sequence>
<evidence type="ECO:0000259" key="6">
    <source>
        <dbReference type="Pfam" id="PF00425"/>
    </source>
</evidence>
<comment type="similarity">
    <text evidence="2">Belongs to the isochorismate synthase family.</text>
</comment>
<comment type="catalytic activity">
    <reaction evidence="1">
        <text>chorismate = isochorismate</text>
        <dbReference type="Rhea" id="RHEA:18985"/>
        <dbReference type="ChEBI" id="CHEBI:29748"/>
        <dbReference type="ChEBI" id="CHEBI:29780"/>
        <dbReference type="EC" id="5.4.4.2"/>
    </reaction>
</comment>
<dbReference type="Pfam" id="PF00425">
    <property type="entry name" value="Chorismate_bind"/>
    <property type="match status" value="1"/>
</dbReference>
<dbReference type="RefSeq" id="WP_377940546.1">
    <property type="nucleotide sequence ID" value="NZ_JBHUCX010000002.1"/>
</dbReference>
<dbReference type="PANTHER" id="PTHR42839">
    <property type="entry name" value="ISOCHORISMATE SYNTHASE ENTC"/>
    <property type="match status" value="1"/>
</dbReference>
<dbReference type="PANTHER" id="PTHR42839:SF2">
    <property type="entry name" value="ISOCHORISMATE SYNTHASE ENTC"/>
    <property type="match status" value="1"/>
</dbReference>
<keyword evidence="8" id="KW-1185">Reference proteome</keyword>
<evidence type="ECO:0000256" key="3">
    <source>
        <dbReference type="ARBA" id="ARBA00012824"/>
    </source>
</evidence>
<feature type="domain" description="Chorismate-utilising enzyme C-terminal" evidence="6">
    <location>
        <begin position="194"/>
        <end position="443"/>
    </location>
</feature>
<evidence type="ECO:0000256" key="5">
    <source>
        <dbReference type="ARBA" id="ARBA00041564"/>
    </source>
</evidence>
<dbReference type="Proteomes" id="UP001597079">
    <property type="component" value="Unassembled WGS sequence"/>
</dbReference>
<dbReference type="InterPro" id="IPR005801">
    <property type="entry name" value="ADC_synthase"/>
</dbReference>